<sequence length="155" mass="17829">MIVLIKGDRLLLLLLMERRLCEEGGGVRRLNAGLPSPDLLVVDSLAIFLLLLAILLDQANHSIPRAMDNGFLRYRRLFALLLIAETELLSILRERNNSRSSKVNKSNIKMSRLLLIVLIAALRQIRQTVYNFLFYVSNFQYLDLCKLKGTYNRKI</sequence>
<protein>
    <submittedName>
        <fullName evidence="1">Uncharacterized protein</fullName>
    </submittedName>
</protein>
<proteinExistence type="predicted"/>
<accession>A0ABD2ABQ6</accession>
<comment type="caution">
    <text evidence="1">The sequence shown here is derived from an EMBL/GenBank/DDBJ whole genome shotgun (WGS) entry which is preliminary data.</text>
</comment>
<gene>
    <name evidence="1" type="ORF">V1478_011851</name>
</gene>
<keyword evidence="2" id="KW-1185">Reference proteome</keyword>
<dbReference type="EMBL" id="JAUDFV010000152">
    <property type="protein sequence ID" value="KAL2717975.1"/>
    <property type="molecule type" value="Genomic_DNA"/>
</dbReference>
<name>A0ABD2ABQ6_VESSQ</name>
<dbReference type="Proteomes" id="UP001607302">
    <property type="component" value="Unassembled WGS sequence"/>
</dbReference>
<evidence type="ECO:0000313" key="2">
    <source>
        <dbReference type="Proteomes" id="UP001607302"/>
    </source>
</evidence>
<dbReference type="AlphaFoldDB" id="A0ABD2ABQ6"/>
<reference evidence="1 2" key="1">
    <citation type="journal article" date="2024" name="Ann. Entomol. Soc. Am.">
        <title>Genomic analyses of the southern and eastern yellowjacket wasps (Hymenoptera: Vespidae) reveal evolutionary signatures of social life.</title>
        <authorList>
            <person name="Catto M.A."/>
            <person name="Caine P.B."/>
            <person name="Orr S.E."/>
            <person name="Hunt B.G."/>
            <person name="Goodisman M.A.D."/>
        </authorList>
    </citation>
    <scope>NUCLEOTIDE SEQUENCE [LARGE SCALE GENOMIC DNA]</scope>
    <source>
        <strain evidence="1">233</strain>
        <tissue evidence="1">Head and thorax</tissue>
    </source>
</reference>
<evidence type="ECO:0000313" key="1">
    <source>
        <dbReference type="EMBL" id="KAL2717975.1"/>
    </source>
</evidence>
<organism evidence="1 2">
    <name type="scientific">Vespula squamosa</name>
    <name type="common">Southern yellow jacket</name>
    <name type="synonym">Wasp</name>
    <dbReference type="NCBI Taxonomy" id="30214"/>
    <lineage>
        <taxon>Eukaryota</taxon>
        <taxon>Metazoa</taxon>
        <taxon>Ecdysozoa</taxon>
        <taxon>Arthropoda</taxon>
        <taxon>Hexapoda</taxon>
        <taxon>Insecta</taxon>
        <taxon>Pterygota</taxon>
        <taxon>Neoptera</taxon>
        <taxon>Endopterygota</taxon>
        <taxon>Hymenoptera</taxon>
        <taxon>Apocrita</taxon>
        <taxon>Aculeata</taxon>
        <taxon>Vespoidea</taxon>
        <taxon>Vespidae</taxon>
        <taxon>Vespinae</taxon>
        <taxon>Vespula</taxon>
    </lineage>
</organism>